<accession>A0A934K0P6</accession>
<sequence length="128" mass="14244">MPWSLLIRLLSGFVFWRLLGNRRRTAAQRAFGSATARNPAVAQRVRDARDAATLLSRLVVATTFGIATALCLAGGTSSVVLSPRWLGGVLLAMGVLFAMLTIREARLARRLVAMRRLRRRDNRLREEV</sequence>
<dbReference type="RefSeq" id="WP_337309260.1">
    <property type="nucleotide sequence ID" value="NZ_JAEKNS010000036.1"/>
</dbReference>
<gene>
    <name evidence="2" type="ORF">JF886_02450</name>
</gene>
<feature type="transmembrane region" description="Helical" evidence="1">
    <location>
        <begin position="85"/>
        <end position="102"/>
    </location>
</feature>
<dbReference type="Proteomes" id="UP000606991">
    <property type="component" value="Unassembled WGS sequence"/>
</dbReference>
<dbReference type="EMBL" id="JAEKNS010000036">
    <property type="protein sequence ID" value="MBJ7593715.1"/>
    <property type="molecule type" value="Genomic_DNA"/>
</dbReference>
<evidence type="ECO:0000313" key="2">
    <source>
        <dbReference type="EMBL" id="MBJ7593715.1"/>
    </source>
</evidence>
<evidence type="ECO:0000313" key="3">
    <source>
        <dbReference type="Proteomes" id="UP000606991"/>
    </source>
</evidence>
<comment type="caution">
    <text evidence="2">The sequence shown here is derived from an EMBL/GenBank/DDBJ whole genome shotgun (WGS) entry which is preliminary data.</text>
</comment>
<keyword evidence="1" id="KW-0472">Membrane</keyword>
<protein>
    <submittedName>
        <fullName evidence="2">Uncharacterized protein</fullName>
    </submittedName>
</protein>
<proteinExistence type="predicted"/>
<keyword evidence="1" id="KW-1133">Transmembrane helix</keyword>
<dbReference type="AlphaFoldDB" id="A0A934K0P6"/>
<keyword evidence="1" id="KW-0812">Transmembrane</keyword>
<reference evidence="2 3" key="1">
    <citation type="submission" date="2020-10" db="EMBL/GenBank/DDBJ databases">
        <title>Ca. Dormibacterota MAGs.</title>
        <authorList>
            <person name="Montgomery K."/>
        </authorList>
    </citation>
    <scope>NUCLEOTIDE SEQUENCE [LARGE SCALE GENOMIC DNA]</scope>
    <source>
        <strain evidence="2">SC8812_S17_18</strain>
    </source>
</reference>
<name>A0A934K0P6_9BACT</name>
<feature type="transmembrane region" description="Helical" evidence="1">
    <location>
        <begin position="54"/>
        <end position="79"/>
    </location>
</feature>
<evidence type="ECO:0000256" key="1">
    <source>
        <dbReference type="SAM" id="Phobius"/>
    </source>
</evidence>
<organism evidence="2 3">
    <name type="scientific">Candidatus Aeolococcus gillhamiae</name>
    <dbReference type="NCBI Taxonomy" id="3127015"/>
    <lineage>
        <taxon>Bacteria</taxon>
        <taxon>Bacillati</taxon>
        <taxon>Candidatus Dormiibacterota</taxon>
        <taxon>Candidatus Dormibacteria</taxon>
        <taxon>Candidatus Aeolococcales</taxon>
        <taxon>Candidatus Aeolococcaceae</taxon>
        <taxon>Candidatus Aeolococcus</taxon>
    </lineage>
</organism>